<protein>
    <recommendedName>
        <fullName evidence="6">Methylamine utilisation protein MauE domain-containing protein</fullName>
    </recommendedName>
</protein>
<dbReference type="AlphaFoldDB" id="A0A7X1B7R4"/>
<evidence type="ECO:0000256" key="2">
    <source>
        <dbReference type="ARBA" id="ARBA00022692"/>
    </source>
</evidence>
<dbReference type="GO" id="GO:0030416">
    <property type="term" value="P:methylamine metabolic process"/>
    <property type="evidence" value="ECO:0007669"/>
    <property type="project" value="InterPro"/>
</dbReference>
<comment type="caution">
    <text evidence="7">The sequence shown here is derived from an EMBL/GenBank/DDBJ whole genome shotgun (WGS) entry which is preliminary data.</text>
</comment>
<dbReference type="Pfam" id="PF07291">
    <property type="entry name" value="MauE"/>
    <property type="match status" value="1"/>
</dbReference>
<evidence type="ECO:0000256" key="3">
    <source>
        <dbReference type="ARBA" id="ARBA00022989"/>
    </source>
</evidence>
<proteinExistence type="predicted"/>
<dbReference type="EMBL" id="JACHVC010000012">
    <property type="protein sequence ID" value="MBC2606969.1"/>
    <property type="molecule type" value="Genomic_DNA"/>
</dbReference>
<evidence type="ECO:0000313" key="8">
    <source>
        <dbReference type="Proteomes" id="UP000526501"/>
    </source>
</evidence>
<feature type="transmembrane region" description="Helical" evidence="5">
    <location>
        <begin position="76"/>
        <end position="95"/>
    </location>
</feature>
<sequence>MKRAFFKELLYWVLGLTFAVAAIVKLRDPEAFLSSLLTYRVFPLWLAGFLVYFGPILELLVALCLFARRLRAGAKLLSLSMLLLFIALVAQGYFRGLELDCGCFGSNQLLAASDYLLKLGQNVLLIAVLGAAHSLESHKKIN</sequence>
<dbReference type="UniPathway" id="UPA00895"/>
<dbReference type="GO" id="GO:0016020">
    <property type="term" value="C:membrane"/>
    <property type="evidence" value="ECO:0007669"/>
    <property type="project" value="UniProtKB-SubCell"/>
</dbReference>
<evidence type="ECO:0000256" key="5">
    <source>
        <dbReference type="SAM" id="Phobius"/>
    </source>
</evidence>
<accession>A0A7X1B7R4</accession>
<feature type="transmembrane region" description="Helical" evidence="5">
    <location>
        <begin position="45"/>
        <end position="67"/>
    </location>
</feature>
<reference evidence="7 8" key="1">
    <citation type="submission" date="2020-07" db="EMBL/GenBank/DDBJ databases">
        <authorList>
            <person name="Feng X."/>
        </authorList>
    </citation>
    <scope>NUCLEOTIDE SEQUENCE [LARGE SCALE GENOMIC DNA]</scope>
    <source>
        <strain evidence="7 8">JCM23202</strain>
    </source>
</reference>
<keyword evidence="3 5" id="KW-1133">Transmembrane helix</keyword>
<comment type="subcellular location">
    <subcellularLocation>
        <location evidence="1">Membrane</location>
        <topology evidence="1">Multi-pass membrane protein</topology>
    </subcellularLocation>
</comment>
<evidence type="ECO:0000256" key="4">
    <source>
        <dbReference type="ARBA" id="ARBA00023136"/>
    </source>
</evidence>
<evidence type="ECO:0000313" key="7">
    <source>
        <dbReference type="EMBL" id="MBC2606969.1"/>
    </source>
</evidence>
<keyword evidence="8" id="KW-1185">Reference proteome</keyword>
<organism evidence="7 8">
    <name type="scientific">Pelagicoccus albus</name>
    <dbReference type="NCBI Taxonomy" id="415222"/>
    <lineage>
        <taxon>Bacteria</taxon>
        <taxon>Pseudomonadati</taxon>
        <taxon>Verrucomicrobiota</taxon>
        <taxon>Opitutia</taxon>
        <taxon>Puniceicoccales</taxon>
        <taxon>Pelagicoccaceae</taxon>
        <taxon>Pelagicoccus</taxon>
    </lineage>
</organism>
<name>A0A7X1B7R4_9BACT</name>
<evidence type="ECO:0000256" key="1">
    <source>
        <dbReference type="ARBA" id="ARBA00004141"/>
    </source>
</evidence>
<feature type="transmembrane region" description="Helical" evidence="5">
    <location>
        <begin position="115"/>
        <end position="135"/>
    </location>
</feature>
<keyword evidence="4 5" id="KW-0472">Membrane</keyword>
<dbReference type="InterPro" id="IPR009908">
    <property type="entry name" value="Methylamine_util_MauE"/>
</dbReference>
<dbReference type="RefSeq" id="WP_185660835.1">
    <property type="nucleotide sequence ID" value="NZ_CAWPOO010000012.1"/>
</dbReference>
<gene>
    <name evidence="7" type="ORF">H5P27_13025</name>
</gene>
<keyword evidence="2 5" id="KW-0812">Transmembrane</keyword>
<dbReference type="Proteomes" id="UP000526501">
    <property type="component" value="Unassembled WGS sequence"/>
</dbReference>
<feature type="domain" description="Methylamine utilisation protein MauE" evidence="6">
    <location>
        <begin position="5"/>
        <end position="132"/>
    </location>
</feature>
<evidence type="ECO:0000259" key="6">
    <source>
        <dbReference type="Pfam" id="PF07291"/>
    </source>
</evidence>